<dbReference type="EC" id="7.6.2.8" evidence="12"/>
<evidence type="ECO:0000256" key="5">
    <source>
        <dbReference type="ARBA" id="ARBA00022840"/>
    </source>
</evidence>
<evidence type="ECO:0000256" key="4">
    <source>
        <dbReference type="ARBA" id="ARBA00022741"/>
    </source>
</evidence>
<dbReference type="PANTHER" id="PTHR42771">
    <property type="entry name" value="IRON(3+)-HYDROXAMATE IMPORT ATP-BINDING PROTEIN FHUC"/>
    <property type="match status" value="1"/>
</dbReference>
<evidence type="ECO:0000256" key="3">
    <source>
        <dbReference type="ARBA" id="ARBA00022475"/>
    </source>
</evidence>
<evidence type="ECO:0000259" key="16">
    <source>
        <dbReference type="PROSITE" id="PS50893"/>
    </source>
</evidence>
<keyword evidence="5 17" id="KW-0067">ATP-binding</keyword>
<comment type="caution">
    <text evidence="17">The sequence shown here is derived from an EMBL/GenBank/DDBJ whole genome shotgun (WGS) entry which is preliminary data.</text>
</comment>
<dbReference type="Pfam" id="PF00005">
    <property type="entry name" value="ABC_tran"/>
    <property type="match status" value="1"/>
</dbReference>
<evidence type="ECO:0000256" key="14">
    <source>
        <dbReference type="ARBA" id="ARBA00077139"/>
    </source>
</evidence>
<dbReference type="PROSITE" id="PS00211">
    <property type="entry name" value="ABC_TRANSPORTER_1"/>
    <property type="match status" value="1"/>
</dbReference>
<keyword evidence="8" id="KW-0472">Membrane</keyword>
<feature type="domain" description="ABC transporter" evidence="16">
    <location>
        <begin position="36"/>
        <end position="274"/>
    </location>
</feature>
<evidence type="ECO:0000256" key="13">
    <source>
        <dbReference type="ARBA" id="ARBA00073649"/>
    </source>
</evidence>
<dbReference type="RefSeq" id="WP_247378346.1">
    <property type="nucleotide sequence ID" value="NZ_JALLGV010000005.1"/>
</dbReference>
<dbReference type="InterPro" id="IPR017871">
    <property type="entry name" value="ABC_transporter-like_CS"/>
</dbReference>
<evidence type="ECO:0000256" key="15">
    <source>
        <dbReference type="SAM" id="MobiDB-lite"/>
    </source>
</evidence>
<dbReference type="GO" id="GO:0015420">
    <property type="term" value="F:ABC-type vitamin B12 transporter activity"/>
    <property type="evidence" value="ECO:0007669"/>
    <property type="project" value="UniProtKB-EC"/>
</dbReference>
<keyword evidence="18" id="KW-1185">Reference proteome</keyword>
<dbReference type="SUPFAM" id="SSF52540">
    <property type="entry name" value="P-loop containing nucleoside triphosphate hydrolases"/>
    <property type="match status" value="1"/>
</dbReference>
<feature type="region of interest" description="Disordered" evidence="15">
    <location>
        <begin position="1"/>
        <end position="31"/>
    </location>
</feature>
<dbReference type="CDD" id="cd03214">
    <property type="entry name" value="ABC_Iron-Siderophores_B12_Hemin"/>
    <property type="match status" value="1"/>
</dbReference>
<reference evidence="17 18" key="1">
    <citation type="journal article" date="2019" name="Int. J. Syst. Evol. Microbiol.">
        <title>The Global Catalogue of Microorganisms (GCM) 10K type strain sequencing project: providing services to taxonomists for standard genome sequencing and annotation.</title>
        <authorList>
            <consortium name="The Broad Institute Genomics Platform"/>
            <consortium name="The Broad Institute Genome Sequencing Center for Infectious Disease"/>
            <person name="Wu L."/>
            <person name="Ma J."/>
        </authorList>
    </citation>
    <scope>NUCLEOTIDE SEQUENCE [LARGE SCALE GENOMIC DNA]</scope>
    <source>
        <strain evidence="17 18">CGMCC 1.12125</strain>
    </source>
</reference>
<dbReference type="SMART" id="SM00382">
    <property type="entry name" value="AAA"/>
    <property type="match status" value="1"/>
</dbReference>
<evidence type="ECO:0000256" key="9">
    <source>
        <dbReference type="ARBA" id="ARBA00050590"/>
    </source>
</evidence>
<dbReference type="InterPro" id="IPR003439">
    <property type="entry name" value="ABC_transporter-like_ATP-bd"/>
</dbReference>
<dbReference type="PROSITE" id="PS50893">
    <property type="entry name" value="ABC_TRANSPORTER_2"/>
    <property type="match status" value="1"/>
</dbReference>
<comment type="function">
    <text evidence="10">Required for corrinoid utilization. Probably part of the ABC transporter complex BtuCDF involved in cobalamin (vitamin B12) import. Probably responsible for energy coupling to the transport system.</text>
</comment>
<dbReference type="PANTHER" id="PTHR42771:SF2">
    <property type="entry name" value="IRON(3+)-HYDROXAMATE IMPORT ATP-BINDING PROTEIN FHUC"/>
    <property type="match status" value="1"/>
</dbReference>
<comment type="subcellular location">
    <subcellularLocation>
        <location evidence="1">Cell membrane</location>
        <topology evidence="1">Peripheral membrane protein</topology>
    </subcellularLocation>
</comment>
<keyword evidence="6" id="KW-0408">Iron</keyword>
<keyword evidence="4" id="KW-0547">Nucleotide-binding</keyword>
<protein>
    <recommendedName>
        <fullName evidence="13">Cobalamin import ATP-binding protein BtuD</fullName>
        <ecNumber evidence="12">7.6.2.8</ecNumber>
    </recommendedName>
    <alternativeName>
        <fullName evidence="14">Vitamin B12-transporting ATPase</fullName>
    </alternativeName>
</protein>
<sequence length="293" mass="31704">MSTESEQEWGTEQGSVGGDERAEGATVTAERTNGHVYVEDLSVSYPGMAESVVDVDRIDLPRGEITALIGPNGSGKSTLLKTIATHVEPDTGSVFLDGREVAEYDAKAFARELGHLSQEHECPSSVSVEDLVFHGRYPHRGFLDAPSESDRAAVERAIELAGIDDLRNTEVGSLSGGQKQLVWIAMVLAQETDVLLLDEPTTYIDVRHQLRVLEVVQKLNDETGVTVGLVLHDIDQAARFADYVVAIDDGDLYDWGPPENVVTEAMLADVFGVDAAVTTDPDLHVVPKRPLDG</sequence>
<dbReference type="GO" id="GO:0005524">
    <property type="term" value="F:ATP binding"/>
    <property type="evidence" value="ECO:0007669"/>
    <property type="project" value="UniProtKB-KW"/>
</dbReference>
<keyword evidence="3" id="KW-1003">Cell membrane</keyword>
<keyword evidence="7" id="KW-0406">Ion transport</keyword>
<evidence type="ECO:0000256" key="1">
    <source>
        <dbReference type="ARBA" id="ARBA00004202"/>
    </source>
</evidence>
<evidence type="ECO:0000256" key="2">
    <source>
        <dbReference type="ARBA" id="ARBA00022448"/>
    </source>
</evidence>
<organism evidence="17 18">
    <name type="scientific">Halorientalis brevis</name>
    <dbReference type="NCBI Taxonomy" id="1126241"/>
    <lineage>
        <taxon>Archaea</taxon>
        <taxon>Methanobacteriati</taxon>
        <taxon>Methanobacteriota</taxon>
        <taxon>Stenosarchaea group</taxon>
        <taxon>Halobacteria</taxon>
        <taxon>Halobacteriales</taxon>
        <taxon>Haloarculaceae</taxon>
        <taxon>Halorientalis</taxon>
    </lineage>
</organism>
<name>A0ABD6CEL4_9EURY</name>
<dbReference type="InterPro" id="IPR051535">
    <property type="entry name" value="Siderophore_ABC-ATPase"/>
</dbReference>
<dbReference type="InterPro" id="IPR027417">
    <property type="entry name" value="P-loop_NTPase"/>
</dbReference>
<evidence type="ECO:0000256" key="12">
    <source>
        <dbReference type="ARBA" id="ARBA00066387"/>
    </source>
</evidence>
<proteinExistence type="predicted"/>
<dbReference type="GO" id="GO:0005886">
    <property type="term" value="C:plasma membrane"/>
    <property type="evidence" value="ECO:0007669"/>
    <property type="project" value="UniProtKB-SubCell"/>
</dbReference>
<dbReference type="Gene3D" id="3.40.50.300">
    <property type="entry name" value="P-loop containing nucleotide triphosphate hydrolases"/>
    <property type="match status" value="1"/>
</dbReference>
<keyword evidence="2" id="KW-0813">Transport</keyword>
<dbReference type="FunFam" id="3.40.50.300:FF:000134">
    <property type="entry name" value="Iron-enterobactin ABC transporter ATP-binding protein"/>
    <property type="match status" value="1"/>
</dbReference>
<evidence type="ECO:0000256" key="11">
    <source>
        <dbReference type="ARBA" id="ARBA00064420"/>
    </source>
</evidence>
<accession>A0ABD6CEL4</accession>
<comment type="catalytic activity">
    <reaction evidence="9">
        <text>an R-cob(III)alamin(out) + ATP + H2O = an R-cob(III)alamin(in) + ADP + phosphate + H(+)</text>
        <dbReference type="Rhea" id="RHEA:17873"/>
        <dbReference type="ChEBI" id="CHEBI:15377"/>
        <dbReference type="ChEBI" id="CHEBI:15378"/>
        <dbReference type="ChEBI" id="CHEBI:30616"/>
        <dbReference type="ChEBI" id="CHEBI:43474"/>
        <dbReference type="ChEBI" id="CHEBI:140785"/>
        <dbReference type="ChEBI" id="CHEBI:456216"/>
        <dbReference type="EC" id="7.6.2.8"/>
    </reaction>
</comment>
<gene>
    <name evidence="17" type="ORF">ACFR9U_17060</name>
</gene>
<evidence type="ECO:0000256" key="8">
    <source>
        <dbReference type="ARBA" id="ARBA00023136"/>
    </source>
</evidence>
<dbReference type="GO" id="GO:0006811">
    <property type="term" value="P:monoatomic ion transport"/>
    <property type="evidence" value="ECO:0007669"/>
    <property type="project" value="UniProtKB-KW"/>
</dbReference>
<evidence type="ECO:0000313" key="18">
    <source>
        <dbReference type="Proteomes" id="UP001597119"/>
    </source>
</evidence>
<dbReference type="Proteomes" id="UP001597119">
    <property type="component" value="Unassembled WGS sequence"/>
</dbReference>
<comment type="subunit">
    <text evidence="11">The complex is composed of two ATP-binding proteins (BtuD), two transmembrane proteins (BtuC) and a solute-binding protein (BtuF).</text>
</comment>
<dbReference type="AlphaFoldDB" id="A0ABD6CEL4"/>
<evidence type="ECO:0000313" key="17">
    <source>
        <dbReference type="EMBL" id="MFD1588690.1"/>
    </source>
</evidence>
<evidence type="ECO:0000256" key="10">
    <source>
        <dbReference type="ARBA" id="ARBA00058960"/>
    </source>
</evidence>
<evidence type="ECO:0000256" key="6">
    <source>
        <dbReference type="ARBA" id="ARBA00023004"/>
    </source>
</evidence>
<dbReference type="EMBL" id="JBHUDJ010000014">
    <property type="protein sequence ID" value="MFD1588690.1"/>
    <property type="molecule type" value="Genomic_DNA"/>
</dbReference>
<dbReference type="InterPro" id="IPR003593">
    <property type="entry name" value="AAA+_ATPase"/>
</dbReference>
<evidence type="ECO:0000256" key="7">
    <source>
        <dbReference type="ARBA" id="ARBA00023065"/>
    </source>
</evidence>